<name>A0A6L8UWS5_9BACL</name>
<dbReference type="RefSeq" id="WP_145665448.1">
    <property type="nucleotide sequence ID" value="NZ_WTUZ01000015.1"/>
</dbReference>
<evidence type="ECO:0000313" key="3">
    <source>
        <dbReference type="Proteomes" id="UP000481087"/>
    </source>
</evidence>
<dbReference type="EMBL" id="WTUZ01000015">
    <property type="protein sequence ID" value="MZQ82693.1"/>
    <property type="molecule type" value="Genomic_DNA"/>
</dbReference>
<protein>
    <submittedName>
        <fullName evidence="2">YjzC family protein</fullName>
    </submittedName>
</protein>
<accession>A0A6L8UWS5</accession>
<dbReference type="InterPro" id="IPR025549">
    <property type="entry name" value="YjzC"/>
</dbReference>
<sequence>MGEWTQFNEGDHVPNDGVYIEMGENAVHMGIENPKIVTLRKGDRFPANSNHNRKWHRKKP</sequence>
<keyword evidence="3" id="KW-1185">Reference proteome</keyword>
<reference evidence="2 3" key="1">
    <citation type="submission" date="2019-12" db="EMBL/GenBank/DDBJ databases">
        <title>Paenibacillus sp. nov. sp. isolated from soil.</title>
        <authorList>
            <person name="Kim J."/>
            <person name="Jeong S.E."/>
            <person name="Jung H.S."/>
            <person name="Jeon C.O."/>
        </authorList>
    </citation>
    <scope>NUCLEOTIDE SEQUENCE [LARGE SCALE GENOMIC DNA]</scope>
    <source>
        <strain evidence="2 3">5J-6</strain>
    </source>
</reference>
<comment type="caution">
    <text evidence="2">The sequence shown here is derived from an EMBL/GenBank/DDBJ whole genome shotgun (WGS) entry which is preliminary data.</text>
</comment>
<dbReference type="Pfam" id="PF14168">
    <property type="entry name" value="YjzC"/>
    <property type="match status" value="1"/>
</dbReference>
<evidence type="ECO:0000313" key="2">
    <source>
        <dbReference type="EMBL" id="MZQ82693.1"/>
    </source>
</evidence>
<gene>
    <name evidence="2" type="ORF">GQF01_11335</name>
</gene>
<feature type="compositionally biased region" description="Basic residues" evidence="1">
    <location>
        <begin position="51"/>
        <end position="60"/>
    </location>
</feature>
<evidence type="ECO:0000256" key="1">
    <source>
        <dbReference type="SAM" id="MobiDB-lite"/>
    </source>
</evidence>
<dbReference type="Proteomes" id="UP000481087">
    <property type="component" value="Unassembled WGS sequence"/>
</dbReference>
<dbReference type="AlphaFoldDB" id="A0A6L8UWS5"/>
<feature type="region of interest" description="Disordered" evidence="1">
    <location>
        <begin position="41"/>
        <end position="60"/>
    </location>
</feature>
<organism evidence="2 3">
    <name type="scientific">Paenibacillus silvestris</name>
    <dbReference type="NCBI Taxonomy" id="2606219"/>
    <lineage>
        <taxon>Bacteria</taxon>
        <taxon>Bacillati</taxon>
        <taxon>Bacillota</taxon>
        <taxon>Bacilli</taxon>
        <taxon>Bacillales</taxon>
        <taxon>Paenibacillaceae</taxon>
        <taxon>Paenibacillus</taxon>
    </lineage>
</organism>
<proteinExistence type="predicted"/>